<dbReference type="Pfam" id="PF05198">
    <property type="entry name" value="IF3_N"/>
    <property type="match status" value="1"/>
</dbReference>
<feature type="domain" description="Translation initiation factor 3 N-terminal" evidence="2">
    <location>
        <begin position="30"/>
        <end position="96"/>
    </location>
</feature>
<dbReference type="EMBL" id="SMOL01000745">
    <property type="protein sequence ID" value="KAB2600522.1"/>
    <property type="molecule type" value="Genomic_DNA"/>
</dbReference>
<dbReference type="InterPro" id="IPR001288">
    <property type="entry name" value="Translation_initiation_fac_3"/>
</dbReference>
<dbReference type="AlphaFoldDB" id="A0A5N5FH05"/>
<feature type="compositionally biased region" description="Polar residues" evidence="1">
    <location>
        <begin position="311"/>
        <end position="328"/>
    </location>
</feature>
<dbReference type="InterPro" id="IPR036787">
    <property type="entry name" value="T_IF-3_N_sf"/>
</dbReference>
<dbReference type="Proteomes" id="UP000327157">
    <property type="component" value="Unassembled WGS sequence"/>
</dbReference>
<reference evidence="3 4" key="2">
    <citation type="submission" date="2019-11" db="EMBL/GenBank/DDBJ databases">
        <title>A de novo genome assembly of a pear dwarfing rootstock.</title>
        <authorList>
            <person name="Wang F."/>
            <person name="Wang J."/>
            <person name="Li S."/>
            <person name="Zhang Y."/>
            <person name="Fang M."/>
            <person name="Ma L."/>
            <person name="Zhao Y."/>
            <person name="Jiang S."/>
        </authorList>
    </citation>
    <scope>NUCLEOTIDE SEQUENCE [LARGE SCALE GENOMIC DNA]</scope>
    <source>
        <strain evidence="3">S2</strain>
        <tissue evidence="3">Leaf</tissue>
    </source>
</reference>
<dbReference type="SUPFAM" id="SSF54364">
    <property type="entry name" value="Translation initiation factor IF3, N-terminal domain"/>
    <property type="match status" value="1"/>
</dbReference>
<dbReference type="PANTHER" id="PTHR10938:SF4">
    <property type="entry name" value="TRANSLATION INITIATION FACTOR IF3-1, MITOCHONDRIAL"/>
    <property type="match status" value="1"/>
</dbReference>
<gene>
    <name evidence="3" type="ORF">D8674_039894</name>
</gene>
<proteinExistence type="predicted"/>
<dbReference type="GO" id="GO:0043022">
    <property type="term" value="F:ribosome binding"/>
    <property type="evidence" value="ECO:0007669"/>
    <property type="project" value="TreeGrafter"/>
</dbReference>
<reference evidence="3 4" key="1">
    <citation type="submission" date="2019-09" db="EMBL/GenBank/DDBJ databases">
        <authorList>
            <person name="Ou C."/>
        </authorList>
    </citation>
    <scope>NUCLEOTIDE SEQUENCE [LARGE SCALE GENOMIC DNA]</scope>
    <source>
        <strain evidence="3">S2</strain>
        <tissue evidence="3">Leaf</tissue>
    </source>
</reference>
<dbReference type="InterPro" id="IPR019814">
    <property type="entry name" value="Translation_initiation_fac_3_N"/>
</dbReference>
<dbReference type="PANTHER" id="PTHR10938">
    <property type="entry name" value="TRANSLATION INITIATION FACTOR IF-3"/>
    <property type="match status" value="1"/>
</dbReference>
<dbReference type="NCBIfam" id="TIGR00168">
    <property type="entry name" value="infC"/>
    <property type="match status" value="1"/>
</dbReference>
<name>A0A5N5FH05_9ROSA</name>
<accession>A0A5N5FH05</accession>
<dbReference type="GO" id="GO:0003743">
    <property type="term" value="F:translation initiation factor activity"/>
    <property type="evidence" value="ECO:0007669"/>
    <property type="project" value="InterPro"/>
</dbReference>
<feature type="compositionally biased region" description="Polar residues" evidence="1">
    <location>
        <begin position="215"/>
        <end position="228"/>
    </location>
</feature>
<comment type="caution">
    <text evidence="3">The sequence shown here is derived from an EMBL/GenBank/DDBJ whole genome shotgun (WGS) entry which is preliminary data.</text>
</comment>
<organism evidence="3 4">
    <name type="scientific">Pyrus ussuriensis x Pyrus communis</name>
    <dbReference type="NCBI Taxonomy" id="2448454"/>
    <lineage>
        <taxon>Eukaryota</taxon>
        <taxon>Viridiplantae</taxon>
        <taxon>Streptophyta</taxon>
        <taxon>Embryophyta</taxon>
        <taxon>Tracheophyta</taxon>
        <taxon>Spermatophyta</taxon>
        <taxon>Magnoliopsida</taxon>
        <taxon>eudicotyledons</taxon>
        <taxon>Gunneridae</taxon>
        <taxon>Pentapetalae</taxon>
        <taxon>rosids</taxon>
        <taxon>fabids</taxon>
        <taxon>Rosales</taxon>
        <taxon>Rosaceae</taxon>
        <taxon>Amygdaloideae</taxon>
        <taxon>Maleae</taxon>
        <taxon>Pyrus</taxon>
    </lineage>
</organism>
<dbReference type="Gene3D" id="3.10.20.80">
    <property type="entry name" value="Translation initiation factor 3 (IF-3), N-terminal domain"/>
    <property type="match status" value="1"/>
</dbReference>
<evidence type="ECO:0000313" key="3">
    <source>
        <dbReference type="EMBL" id="KAB2600522.1"/>
    </source>
</evidence>
<protein>
    <recommendedName>
        <fullName evidence="2">Translation initiation factor 3 N-terminal domain-containing protein</fullName>
    </recommendedName>
</protein>
<feature type="region of interest" description="Disordered" evidence="1">
    <location>
        <begin position="170"/>
        <end position="337"/>
    </location>
</feature>
<dbReference type="OrthoDB" id="21573at2759"/>
<evidence type="ECO:0000256" key="1">
    <source>
        <dbReference type="SAM" id="MobiDB-lite"/>
    </source>
</evidence>
<evidence type="ECO:0000313" key="4">
    <source>
        <dbReference type="Proteomes" id="UP000327157"/>
    </source>
</evidence>
<evidence type="ECO:0000259" key="2">
    <source>
        <dbReference type="Pfam" id="PF05198"/>
    </source>
</evidence>
<sequence length="359" mass="40463">MLNDVWSYSCIVQFQTNTKKVEQSTSDPRMNEKITAEFVRLVLDEGNHFIVSRREALEQTRKLDLDLVETRADPPVCKIMDFHKEKYKKELREKEKLKIKSDKTLRADSKEVKFYPKTCIASDAENKDLGELFSRLTVLIEDVALIECEPTLGKRKEAFIMVKHVKFGPSKKGGARKTKEGFDIPTVPRRASSQSDISDPDILHVTPTRAHTALVPSQESSCKTQNKYENNESRNPYLPTRGMDNRGPGMREPHASQSTRTPTDLPFSPTRGMDNREPSSPNDPRTPRLGFGIFSNPKGEAPVKQGVLETFPSNSNLHGSRSNSSQRPGTCMDNVGQRGFGIFSRESLSETPNRIPKPN</sequence>
<keyword evidence="4" id="KW-1185">Reference proteome</keyword>
<dbReference type="GO" id="GO:0032790">
    <property type="term" value="P:ribosome disassembly"/>
    <property type="evidence" value="ECO:0007669"/>
    <property type="project" value="TreeGrafter"/>
</dbReference>